<protein>
    <submittedName>
        <fullName evidence="1">Uncharacterized protein</fullName>
    </submittedName>
</protein>
<organism evidence="1 2">
    <name type="scientific">Rosa chinensis</name>
    <name type="common">China rose</name>
    <dbReference type="NCBI Taxonomy" id="74649"/>
    <lineage>
        <taxon>Eukaryota</taxon>
        <taxon>Viridiplantae</taxon>
        <taxon>Streptophyta</taxon>
        <taxon>Embryophyta</taxon>
        <taxon>Tracheophyta</taxon>
        <taxon>Spermatophyta</taxon>
        <taxon>Magnoliopsida</taxon>
        <taxon>eudicotyledons</taxon>
        <taxon>Gunneridae</taxon>
        <taxon>Pentapetalae</taxon>
        <taxon>rosids</taxon>
        <taxon>fabids</taxon>
        <taxon>Rosales</taxon>
        <taxon>Rosaceae</taxon>
        <taxon>Rosoideae</taxon>
        <taxon>Rosoideae incertae sedis</taxon>
        <taxon>Rosa</taxon>
    </lineage>
</organism>
<name>A0A2P6PF87_ROSCH</name>
<sequence>MFTDNCVLVYDLLLSKLGVQLESAWLVVLGKMNTCDVLQKKRPGSCSSPHWCI</sequence>
<comment type="caution">
    <text evidence="1">The sequence shown here is derived from an EMBL/GenBank/DDBJ whole genome shotgun (WGS) entry which is preliminary data.</text>
</comment>
<gene>
    <name evidence="1" type="ORF">RchiOBHm_Chr7g0229871</name>
</gene>
<dbReference type="Proteomes" id="UP000238479">
    <property type="component" value="Chromosome 7"/>
</dbReference>
<evidence type="ECO:0000313" key="1">
    <source>
        <dbReference type="EMBL" id="PRQ20595.1"/>
    </source>
</evidence>
<evidence type="ECO:0000313" key="2">
    <source>
        <dbReference type="Proteomes" id="UP000238479"/>
    </source>
</evidence>
<reference evidence="1 2" key="1">
    <citation type="journal article" date="2018" name="Nat. Genet.">
        <title>The Rosa genome provides new insights in the design of modern roses.</title>
        <authorList>
            <person name="Bendahmane M."/>
        </authorList>
    </citation>
    <scope>NUCLEOTIDE SEQUENCE [LARGE SCALE GENOMIC DNA]</scope>
    <source>
        <strain evidence="2">cv. Old Blush</strain>
    </source>
</reference>
<proteinExistence type="predicted"/>
<accession>A0A2P6PF87</accession>
<dbReference type="EMBL" id="PDCK01000045">
    <property type="protein sequence ID" value="PRQ20595.1"/>
    <property type="molecule type" value="Genomic_DNA"/>
</dbReference>
<dbReference type="Gramene" id="PRQ20595">
    <property type="protein sequence ID" value="PRQ20595"/>
    <property type="gene ID" value="RchiOBHm_Chr7g0229871"/>
</dbReference>
<dbReference type="AlphaFoldDB" id="A0A2P6PF87"/>
<keyword evidence="2" id="KW-1185">Reference proteome</keyword>